<keyword evidence="4" id="KW-1185">Reference proteome</keyword>
<dbReference type="PRINTS" id="PR00080">
    <property type="entry name" value="SDRFAMILY"/>
</dbReference>
<evidence type="ECO:0000256" key="1">
    <source>
        <dbReference type="ARBA" id="ARBA00006484"/>
    </source>
</evidence>
<dbReference type="PANTHER" id="PTHR42879:SF2">
    <property type="entry name" value="3-OXOACYL-[ACYL-CARRIER-PROTEIN] REDUCTASE FABG"/>
    <property type="match status" value="1"/>
</dbReference>
<comment type="similarity">
    <text evidence="1">Belongs to the short-chain dehydrogenases/reductases (SDR) family.</text>
</comment>
<dbReference type="GO" id="GO:0016491">
    <property type="term" value="F:oxidoreductase activity"/>
    <property type="evidence" value="ECO:0007669"/>
    <property type="project" value="UniProtKB-KW"/>
</dbReference>
<dbReference type="InterPro" id="IPR050259">
    <property type="entry name" value="SDR"/>
</dbReference>
<sequence length="254" mass="26776">MTTNFNLHGKTVLVTGASRGIGAATAHVLAAQGAYVIVHYGHDRVAATAVLAAIGGQGSLVQADLSDPNGASHLWKAAERATGQIHALVNNAGLLLEARVEEDLATWQQTWYRALQINLLAPADLCRFAIEHFRQHGGGKIVNIASRAAHRGEAPHYMPYGAAKAALLNLTKSIGRGFAHEEITAVAIAPGFVHTEMAQEYIDKYGKEAAVSDIPLGEMVAPSEVADLIAFVLQPGQSSLNGATLDINGGSYVR</sequence>
<dbReference type="Proteomes" id="UP000612362">
    <property type="component" value="Unassembled WGS sequence"/>
</dbReference>
<protein>
    <submittedName>
        <fullName evidence="3">Epimerase</fullName>
    </submittedName>
</protein>
<accession>A0A8J3MX55</accession>
<dbReference type="PRINTS" id="PR00081">
    <property type="entry name" value="GDHRDH"/>
</dbReference>
<organism evidence="3 4">
    <name type="scientific">Ktedonospora formicarum</name>
    <dbReference type="NCBI Taxonomy" id="2778364"/>
    <lineage>
        <taxon>Bacteria</taxon>
        <taxon>Bacillati</taxon>
        <taxon>Chloroflexota</taxon>
        <taxon>Ktedonobacteria</taxon>
        <taxon>Ktedonobacterales</taxon>
        <taxon>Ktedonobacteraceae</taxon>
        <taxon>Ktedonospora</taxon>
    </lineage>
</organism>
<dbReference type="Pfam" id="PF13561">
    <property type="entry name" value="adh_short_C2"/>
    <property type="match status" value="1"/>
</dbReference>
<dbReference type="AlphaFoldDB" id="A0A8J3MX55"/>
<comment type="caution">
    <text evidence="3">The sequence shown here is derived from an EMBL/GenBank/DDBJ whole genome shotgun (WGS) entry which is preliminary data.</text>
</comment>
<evidence type="ECO:0000313" key="4">
    <source>
        <dbReference type="Proteomes" id="UP000612362"/>
    </source>
</evidence>
<dbReference type="FunFam" id="3.40.50.720:FF:000084">
    <property type="entry name" value="Short-chain dehydrogenase reductase"/>
    <property type="match status" value="1"/>
</dbReference>
<dbReference type="InterPro" id="IPR002347">
    <property type="entry name" value="SDR_fam"/>
</dbReference>
<dbReference type="PANTHER" id="PTHR42879">
    <property type="entry name" value="3-OXOACYL-(ACYL-CARRIER-PROTEIN) REDUCTASE"/>
    <property type="match status" value="1"/>
</dbReference>
<gene>
    <name evidence="3" type="ORF">KSX_92480</name>
</gene>
<dbReference type="InterPro" id="IPR036291">
    <property type="entry name" value="NAD(P)-bd_dom_sf"/>
</dbReference>
<evidence type="ECO:0000313" key="3">
    <source>
        <dbReference type="EMBL" id="GHO51085.1"/>
    </source>
</evidence>
<keyword evidence="2" id="KW-0560">Oxidoreductase</keyword>
<proteinExistence type="inferred from homology"/>
<dbReference type="RefSeq" id="WP_220200030.1">
    <property type="nucleotide sequence ID" value="NZ_BNJF01000010.1"/>
</dbReference>
<dbReference type="Gene3D" id="3.40.50.720">
    <property type="entry name" value="NAD(P)-binding Rossmann-like Domain"/>
    <property type="match status" value="1"/>
</dbReference>
<reference evidence="3" key="1">
    <citation type="submission" date="2020-10" db="EMBL/GenBank/DDBJ databases">
        <title>Taxonomic study of unclassified bacteria belonging to the class Ktedonobacteria.</title>
        <authorList>
            <person name="Yabe S."/>
            <person name="Wang C.M."/>
            <person name="Zheng Y."/>
            <person name="Sakai Y."/>
            <person name="Cavaletti L."/>
            <person name="Monciardini P."/>
            <person name="Donadio S."/>
        </authorList>
    </citation>
    <scope>NUCLEOTIDE SEQUENCE</scope>
    <source>
        <strain evidence="3">SOSP1-1</strain>
    </source>
</reference>
<evidence type="ECO:0000256" key="2">
    <source>
        <dbReference type="ARBA" id="ARBA00023002"/>
    </source>
</evidence>
<dbReference type="CDD" id="cd05233">
    <property type="entry name" value="SDR_c"/>
    <property type="match status" value="1"/>
</dbReference>
<dbReference type="SUPFAM" id="SSF51735">
    <property type="entry name" value="NAD(P)-binding Rossmann-fold domains"/>
    <property type="match status" value="1"/>
</dbReference>
<name>A0A8J3MX55_9CHLR</name>
<dbReference type="EMBL" id="BNJF01000010">
    <property type="protein sequence ID" value="GHO51085.1"/>
    <property type="molecule type" value="Genomic_DNA"/>
</dbReference>